<name>A0A4Y2Q5M0_ARAVE</name>
<gene>
    <name evidence="2" type="ORF">AVEN_88769_1</name>
</gene>
<organism evidence="2 3">
    <name type="scientific">Araneus ventricosus</name>
    <name type="common">Orbweaver spider</name>
    <name type="synonym">Epeira ventricosa</name>
    <dbReference type="NCBI Taxonomy" id="182803"/>
    <lineage>
        <taxon>Eukaryota</taxon>
        <taxon>Metazoa</taxon>
        <taxon>Ecdysozoa</taxon>
        <taxon>Arthropoda</taxon>
        <taxon>Chelicerata</taxon>
        <taxon>Arachnida</taxon>
        <taxon>Araneae</taxon>
        <taxon>Araneomorphae</taxon>
        <taxon>Entelegynae</taxon>
        <taxon>Araneoidea</taxon>
        <taxon>Araneidae</taxon>
        <taxon>Araneus</taxon>
    </lineage>
</organism>
<evidence type="ECO:0000256" key="1">
    <source>
        <dbReference type="SAM" id="MobiDB-lite"/>
    </source>
</evidence>
<feature type="compositionally biased region" description="Low complexity" evidence="1">
    <location>
        <begin position="48"/>
        <end position="68"/>
    </location>
</feature>
<keyword evidence="3" id="KW-1185">Reference proteome</keyword>
<accession>A0A4Y2Q5M0</accession>
<dbReference type="Proteomes" id="UP000499080">
    <property type="component" value="Unassembled WGS sequence"/>
</dbReference>
<protein>
    <submittedName>
        <fullName evidence="2">Uncharacterized protein</fullName>
    </submittedName>
</protein>
<sequence>MLFPSPVGRRPRDRGVCVVRLPLQRPQPEMGDADAVLHLPVLRGARNPHLGPLPAHLPHPAQGAPPLQDGRRAAPGQNTIQGGGHQDAQLVSLPYSMTSSLVPSSRDA</sequence>
<dbReference type="EMBL" id="BGPR01013147">
    <property type="protein sequence ID" value="GBN59455.1"/>
    <property type="molecule type" value="Genomic_DNA"/>
</dbReference>
<proteinExistence type="predicted"/>
<evidence type="ECO:0000313" key="3">
    <source>
        <dbReference type="Proteomes" id="UP000499080"/>
    </source>
</evidence>
<feature type="region of interest" description="Disordered" evidence="1">
    <location>
        <begin position="46"/>
        <end position="108"/>
    </location>
</feature>
<dbReference type="AlphaFoldDB" id="A0A4Y2Q5M0"/>
<comment type="caution">
    <text evidence="2">The sequence shown here is derived from an EMBL/GenBank/DDBJ whole genome shotgun (WGS) entry which is preliminary data.</text>
</comment>
<reference evidence="2 3" key="1">
    <citation type="journal article" date="2019" name="Sci. Rep.">
        <title>Orb-weaving spider Araneus ventricosus genome elucidates the spidroin gene catalogue.</title>
        <authorList>
            <person name="Kono N."/>
            <person name="Nakamura H."/>
            <person name="Ohtoshi R."/>
            <person name="Moran D.A.P."/>
            <person name="Shinohara A."/>
            <person name="Yoshida Y."/>
            <person name="Fujiwara M."/>
            <person name="Mori M."/>
            <person name="Tomita M."/>
            <person name="Arakawa K."/>
        </authorList>
    </citation>
    <scope>NUCLEOTIDE SEQUENCE [LARGE SCALE GENOMIC DNA]</scope>
</reference>
<feature type="compositionally biased region" description="Polar residues" evidence="1">
    <location>
        <begin position="95"/>
        <end position="108"/>
    </location>
</feature>
<dbReference type="OrthoDB" id="10368065at2759"/>
<evidence type="ECO:0000313" key="2">
    <source>
        <dbReference type="EMBL" id="GBN59455.1"/>
    </source>
</evidence>